<evidence type="ECO:0000313" key="1">
    <source>
        <dbReference type="EMBL" id="GGI87208.1"/>
    </source>
</evidence>
<evidence type="ECO:0008006" key="5">
    <source>
        <dbReference type="Google" id="ProtNLM"/>
    </source>
</evidence>
<reference evidence="1" key="2">
    <citation type="journal article" date="2014" name="Int. J. Syst. Evol. Microbiol.">
        <title>Complete genome sequence of Corynebacterium casei LMG S-19264T (=DSM 44701T), isolated from a smear-ripened cheese.</title>
        <authorList>
            <consortium name="US DOE Joint Genome Institute (JGI-PGF)"/>
            <person name="Walter F."/>
            <person name="Albersmeier A."/>
            <person name="Kalinowski J."/>
            <person name="Ruckert C."/>
        </authorList>
    </citation>
    <scope>NUCLEOTIDE SEQUENCE</scope>
    <source>
        <strain evidence="1">CGMCC 1.8885</strain>
    </source>
</reference>
<dbReference type="Proteomes" id="UP000652720">
    <property type="component" value="Unassembled WGS sequence"/>
</dbReference>
<dbReference type="AlphaFoldDB" id="A0AAV4K5H7"/>
<proteinExistence type="predicted"/>
<reference evidence="2" key="1">
    <citation type="journal article" date="2014" name="Int. J. Syst. Evol. Microbiol.">
        <title>Complete genome of a new Firmicutes species belonging to the dominant human colonic microbiota ('Ruminococcus bicirculans') reveals two chromosomes and a selective capacity to utilize plant glucans.</title>
        <authorList>
            <consortium name="NISC Comparative Sequencing Program"/>
            <person name="Wegmann U."/>
            <person name="Louis P."/>
            <person name="Goesmann A."/>
            <person name="Henrissat B."/>
            <person name="Duncan S.H."/>
            <person name="Flint H.J."/>
        </authorList>
    </citation>
    <scope>NUCLEOTIDE SEQUENCE</scope>
    <source>
        <strain evidence="2">CGMCC 1.8884</strain>
    </source>
</reference>
<dbReference type="GeneID" id="59164405"/>
<dbReference type="EMBL" id="BMLZ01000018">
    <property type="protein sequence ID" value="GGP29980.1"/>
    <property type="molecule type" value="Genomic_DNA"/>
</dbReference>
<evidence type="ECO:0000313" key="3">
    <source>
        <dbReference type="Proteomes" id="UP000630135"/>
    </source>
</evidence>
<gene>
    <name evidence="2" type="ORF">GCM10008021_16310</name>
    <name evidence="1" type="ORF">GCM10010914_22070</name>
</gene>
<organism evidence="1 4">
    <name type="scientific">Deinococcus wulumuqiensis</name>
    <dbReference type="NCBI Taxonomy" id="980427"/>
    <lineage>
        <taxon>Bacteria</taxon>
        <taxon>Thermotogati</taxon>
        <taxon>Deinococcota</taxon>
        <taxon>Deinococci</taxon>
        <taxon>Deinococcales</taxon>
        <taxon>Deinococcaceae</taxon>
        <taxon>Deinococcus</taxon>
    </lineage>
</organism>
<reference evidence="1" key="4">
    <citation type="submission" date="2023-08" db="EMBL/GenBank/DDBJ databases">
        <authorList>
            <person name="Sun Q."/>
            <person name="Zhou Y."/>
        </authorList>
    </citation>
    <scope>NUCLEOTIDE SEQUENCE</scope>
    <source>
        <strain evidence="2">CGMCC 1.8884</strain>
        <strain evidence="1">CGMCC 1.8885</strain>
    </source>
</reference>
<comment type="caution">
    <text evidence="1">The sequence shown here is derived from an EMBL/GenBank/DDBJ whole genome shotgun (WGS) entry which is preliminary data.</text>
</comment>
<name>A0AAV4K5H7_9DEIO</name>
<dbReference type="RefSeq" id="WP_017869997.1">
    <property type="nucleotide sequence ID" value="NZ_BMLZ01000018.1"/>
</dbReference>
<sequence length="359" mass="39304">MAENYKGVTGTYTLDYLKTITNKTVREFGMEDVAAAVNAEIAAHNAQLVEGLRDYVTPTTKREMPDATGQMLTDEMVLADEFGRAPTQVESKPGRIGLPLERYKIAKGFTTDFLTTASVAQVAMRTREVEAAHIKRMTRNLREALFRPVSFDFTDYRVDDMVLKVKPLYNGDGTAPVNGPAGESFDGAHNHFMTAPELTADAVDALIENVAEHDDNADVVIQVSLAEAAAIRALPGFAPIMDARIEQVPNGQMVARGSLNTGNIKNRKIGYYNGAEIWVKPWVYSGYLLGLNRNAAQKVLGLREPEEQNRRGLRIVATNIAYPLQSENFEAEFGFGVLSRGAAAILQITAGAYEDPTAK</sequence>
<keyword evidence="3" id="KW-1185">Reference proteome</keyword>
<protein>
    <recommendedName>
        <fullName evidence="5">Phage major capsid protein</fullName>
    </recommendedName>
</protein>
<accession>A0AAV4K5H7</accession>
<evidence type="ECO:0000313" key="4">
    <source>
        <dbReference type="Proteomes" id="UP000652720"/>
    </source>
</evidence>
<reference evidence="3" key="3">
    <citation type="journal article" date="2019" name="Int. J. Syst. Evol. Microbiol.">
        <title>The Global Catalogue of Microorganisms (GCM) 10K type strain sequencing project: providing services to taxonomists for standard genome sequencing and annotation.</title>
        <authorList>
            <consortium name="The Broad Institute Genomics Platform"/>
            <consortium name="The Broad Institute Genome Sequencing Center for Infectious Disease"/>
            <person name="Wu L."/>
            <person name="Ma J."/>
        </authorList>
    </citation>
    <scope>NUCLEOTIDE SEQUENCE [LARGE SCALE GENOMIC DNA]</scope>
    <source>
        <strain evidence="3">CGMCC 1.8884</strain>
    </source>
</reference>
<dbReference type="EMBL" id="BMMA01000022">
    <property type="protein sequence ID" value="GGI87208.1"/>
    <property type="molecule type" value="Genomic_DNA"/>
</dbReference>
<evidence type="ECO:0000313" key="2">
    <source>
        <dbReference type="EMBL" id="GGP29980.1"/>
    </source>
</evidence>
<dbReference type="Proteomes" id="UP000630135">
    <property type="component" value="Unassembled WGS sequence"/>
</dbReference>